<comment type="caution">
    <text evidence="1">The sequence shown here is derived from an EMBL/GenBank/DDBJ whole genome shotgun (WGS) entry which is preliminary data.</text>
</comment>
<reference evidence="1 2" key="1">
    <citation type="submission" date="2018-08" db="EMBL/GenBank/DDBJ databases">
        <title>Recombination of ecologically and evolutionarily significant loci maintains genetic cohesion in the Pseudomonas syringae species complex.</title>
        <authorList>
            <person name="Dillon M."/>
            <person name="Thakur S."/>
            <person name="Almeida R.N.D."/>
            <person name="Weir B.S."/>
            <person name="Guttman D.S."/>
        </authorList>
    </citation>
    <scope>NUCLEOTIDE SEQUENCE [LARGE SCALE GENOMIC DNA]</scope>
    <source>
        <strain evidence="1 2">ICMP 8670</strain>
    </source>
</reference>
<accession>A0A3M4SGC7</accession>
<evidence type="ECO:0000313" key="1">
    <source>
        <dbReference type="EMBL" id="RMR14004.1"/>
    </source>
</evidence>
<dbReference type="RefSeq" id="WP_122282583.1">
    <property type="nucleotide sequence ID" value="NZ_RBRQ01000057.1"/>
</dbReference>
<organism evidence="1 2">
    <name type="scientific">Pseudomonas syringae pv. primulae</name>
    <dbReference type="NCBI Taxonomy" id="251707"/>
    <lineage>
        <taxon>Bacteria</taxon>
        <taxon>Pseudomonadati</taxon>
        <taxon>Pseudomonadota</taxon>
        <taxon>Gammaproteobacteria</taxon>
        <taxon>Pseudomonadales</taxon>
        <taxon>Pseudomonadaceae</taxon>
        <taxon>Pseudomonas</taxon>
    </lineage>
</organism>
<dbReference type="AlphaFoldDB" id="A0A3M4SGC7"/>
<evidence type="ECO:0000313" key="2">
    <source>
        <dbReference type="Proteomes" id="UP000276615"/>
    </source>
</evidence>
<proteinExistence type="predicted"/>
<dbReference type="EMBL" id="RBRQ01000057">
    <property type="protein sequence ID" value="RMR14004.1"/>
    <property type="molecule type" value="Genomic_DNA"/>
</dbReference>
<dbReference type="Proteomes" id="UP000276615">
    <property type="component" value="Unassembled WGS sequence"/>
</dbReference>
<gene>
    <name evidence="1" type="ORF">ALP92_03520</name>
</gene>
<protein>
    <submittedName>
        <fullName evidence="1">Uncharacterized protein</fullName>
    </submittedName>
</protein>
<sequence>MDDYFASGYGALLDLTSHQRNLLLIRPILKLDFNKLMHTRDDGSYLLESIDTNYLCLAALYFMMEGSAIQQGYTLGEVRDHLKMLAGSMQRTLDEESRGRIADIVLDALSNKSKKYIEHRESYFHAPSGETKFLNFRLIRFEPDLDQNYWYSPTREGYLVLMGMLDLEVEDYQVLIEKMLVYLMENGRFEQAYDLANRALSLSVEHRQIIRDFVRQAARSPGSVKWSTDIQPTLNNARKHVEERQTIDFSMKESLTEKIRELDNPEARAPLSRLHGQLDAANLQRMKLLTEIGGAGQDFLDGQVSGFRARRASGLPDLEYSILPDLMSRPTDEIAAFADTVLLSLYPAVNLMVPDLSNLFHLFLERRNSELPGESEDESSEFEEFLEIPMPFPKEMIAKVHRWLDPKMHGSDILHLGQILDQAEDDGLTFMEQKAVAFELYRAFADSESRYKNRHAIIDGEFESSVVFGDNLRFEQAAANQETRDE</sequence>
<name>A0A3M4SGC7_9PSED</name>